<reference evidence="1 2" key="1">
    <citation type="journal article" date="2016" name="Nat. Commun.">
        <title>Thousands of microbial genomes shed light on interconnected biogeochemical processes in an aquifer system.</title>
        <authorList>
            <person name="Anantharaman K."/>
            <person name="Brown C.T."/>
            <person name="Hug L.A."/>
            <person name="Sharon I."/>
            <person name="Castelle C.J."/>
            <person name="Probst A.J."/>
            <person name="Thomas B.C."/>
            <person name="Singh A."/>
            <person name="Wilkins M.J."/>
            <person name="Karaoz U."/>
            <person name="Brodie E.L."/>
            <person name="Williams K.H."/>
            <person name="Hubbard S.S."/>
            <person name="Banfield J.F."/>
        </authorList>
    </citation>
    <scope>NUCLEOTIDE SEQUENCE [LARGE SCALE GENOMIC DNA]</scope>
</reference>
<name>A0A1F6M819_9BACT</name>
<organism evidence="1 2">
    <name type="scientific">Candidatus Magasanikbacteria bacterium RIFCSPHIGHO2_02_FULL_50_9b</name>
    <dbReference type="NCBI Taxonomy" id="1798682"/>
    <lineage>
        <taxon>Bacteria</taxon>
        <taxon>Candidatus Magasanikiibacteriota</taxon>
    </lineage>
</organism>
<gene>
    <name evidence="1" type="ORF">A3C15_02875</name>
</gene>
<evidence type="ECO:0000313" key="1">
    <source>
        <dbReference type="EMBL" id="OGH67777.1"/>
    </source>
</evidence>
<accession>A0A1F6M819</accession>
<dbReference type="AlphaFoldDB" id="A0A1F6M819"/>
<proteinExistence type="predicted"/>
<sequence>MNREPKAYELDSFFKITRIDHGLEQGDVLPDRRSVAYANAPYLIVTERDEPNGKKITWVQTGPGVHIFPLRLNEKAEWEVGLLLQSERYDALQPESGTEPPPKGLGGYVQPNELVLEAMHRIAREKVGMQLDTQTLQIISMPRFMPIGTVDVQIVHRACVGFVEKAFPGNHNCRLKYYTLRGAVNLAANNYVFDAATADGIHKLAHWITTREAHAMRQKLREEATRKRRREP</sequence>
<evidence type="ECO:0000313" key="2">
    <source>
        <dbReference type="Proteomes" id="UP000176532"/>
    </source>
</evidence>
<dbReference type="SUPFAM" id="SSF55811">
    <property type="entry name" value="Nudix"/>
    <property type="match status" value="1"/>
</dbReference>
<comment type="caution">
    <text evidence="1">The sequence shown here is derived from an EMBL/GenBank/DDBJ whole genome shotgun (WGS) entry which is preliminary data.</text>
</comment>
<dbReference type="InterPro" id="IPR015797">
    <property type="entry name" value="NUDIX_hydrolase-like_dom_sf"/>
</dbReference>
<dbReference type="Proteomes" id="UP000176532">
    <property type="component" value="Unassembled WGS sequence"/>
</dbReference>
<dbReference type="EMBL" id="MFQD01000034">
    <property type="protein sequence ID" value="OGH67777.1"/>
    <property type="molecule type" value="Genomic_DNA"/>
</dbReference>
<evidence type="ECO:0008006" key="3">
    <source>
        <dbReference type="Google" id="ProtNLM"/>
    </source>
</evidence>
<protein>
    <recommendedName>
        <fullName evidence="3">Nudix hydrolase domain-containing protein</fullName>
    </recommendedName>
</protein>